<comment type="subcellular location">
    <subcellularLocation>
        <location evidence="9">Cytoplasm</location>
    </subcellularLocation>
    <text evidence="9">About half TF is bound to the ribosome near the polypeptide exit tunnel while the other half is free in the cytoplasm.</text>
</comment>
<keyword evidence="7 9" id="KW-0413">Isomerase</keyword>
<keyword evidence="5 9" id="KW-0697">Rotamase</keyword>
<comment type="catalytic activity">
    <reaction evidence="1 9 10">
        <text>[protein]-peptidylproline (omega=180) = [protein]-peptidylproline (omega=0)</text>
        <dbReference type="Rhea" id="RHEA:16237"/>
        <dbReference type="Rhea" id="RHEA-COMP:10747"/>
        <dbReference type="Rhea" id="RHEA-COMP:10748"/>
        <dbReference type="ChEBI" id="CHEBI:83833"/>
        <dbReference type="ChEBI" id="CHEBI:83834"/>
        <dbReference type="EC" id="5.2.1.8"/>
    </reaction>
</comment>
<evidence type="ECO:0000256" key="2">
    <source>
        <dbReference type="ARBA" id="ARBA00005464"/>
    </source>
</evidence>
<dbReference type="InterPro" id="IPR037041">
    <property type="entry name" value="Trigger_fac_C_sf"/>
</dbReference>
<accession>A0A918WM48</accession>
<keyword evidence="9" id="KW-0963">Cytoplasm</keyword>
<dbReference type="NCBIfam" id="TIGR00115">
    <property type="entry name" value="tig"/>
    <property type="match status" value="1"/>
</dbReference>
<evidence type="ECO:0000256" key="1">
    <source>
        <dbReference type="ARBA" id="ARBA00000971"/>
    </source>
</evidence>
<dbReference type="Proteomes" id="UP000644507">
    <property type="component" value="Unassembled WGS sequence"/>
</dbReference>
<evidence type="ECO:0000256" key="8">
    <source>
        <dbReference type="ARBA" id="ARBA00029986"/>
    </source>
</evidence>
<dbReference type="SUPFAM" id="SSF54534">
    <property type="entry name" value="FKBP-like"/>
    <property type="match status" value="1"/>
</dbReference>
<dbReference type="RefSeq" id="WP_189571116.1">
    <property type="nucleotide sequence ID" value="NZ_BMXI01000012.1"/>
</dbReference>
<evidence type="ECO:0000256" key="10">
    <source>
        <dbReference type="PROSITE-ProRule" id="PRU00277"/>
    </source>
</evidence>
<dbReference type="InterPro" id="IPR046357">
    <property type="entry name" value="PPIase_dom_sf"/>
</dbReference>
<evidence type="ECO:0000256" key="3">
    <source>
        <dbReference type="ARBA" id="ARBA00013194"/>
    </source>
</evidence>
<evidence type="ECO:0000256" key="5">
    <source>
        <dbReference type="ARBA" id="ARBA00023110"/>
    </source>
</evidence>
<dbReference type="GO" id="GO:0044183">
    <property type="term" value="F:protein folding chaperone"/>
    <property type="evidence" value="ECO:0007669"/>
    <property type="project" value="TreeGrafter"/>
</dbReference>
<dbReference type="EC" id="5.2.1.8" evidence="3 9"/>
<comment type="domain">
    <text evidence="9">Consists of 3 domains; the N-terminus binds the ribosome, the middle domain has PPIase activity, while the C-terminus has intrinsic chaperone activity on its own.</text>
</comment>
<dbReference type="GO" id="GO:0043335">
    <property type="term" value="P:protein unfolding"/>
    <property type="evidence" value="ECO:0007669"/>
    <property type="project" value="TreeGrafter"/>
</dbReference>
<keyword evidence="9 11" id="KW-0131">Cell cycle</keyword>
<evidence type="ECO:0000259" key="12">
    <source>
        <dbReference type="PROSITE" id="PS50059"/>
    </source>
</evidence>
<dbReference type="GO" id="GO:0015031">
    <property type="term" value="P:protein transport"/>
    <property type="evidence" value="ECO:0007669"/>
    <property type="project" value="UniProtKB-UniRule"/>
</dbReference>
<evidence type="ECO:0000313" key="13">
    <source>
        <dbReference type="EMBL" id="GHC59559.1"/>
    </source>
</evidence>
<dbReference type="PANTHER" id="PTHR30560:SF3">
    <property type="entry name" value="TRIGGER FACTOR-LIKE PROTEIN TIG, CHLOROPLASTIC"/>
    <property type="match status" value="1"/>
</dbReference>
<reference evidence="13" key="1">
    <citation type="journal article" date="2014" name="Int. J. Syst. Evol. Microbiol.">
        <title>Complete genome sequence of Corynebacterium casei LMG S-19264T (=DSM 44701T), isolated from a smear-ripened cheese.</title>
        <authorList>
            <consortium name="US DOE Joint Genome Institute (JGI-PGF)"/>
            <person name="Walter F."/>
            <person name="Albersmeier A."/>
            <person name="Kalinowski J."/>
            <person name="Ruckert C."/>
        </authorList>
    </citation>
    <scope>NUCLEOTIDE SEQUENCE</scope>
    <source>
        <strain evidence="13">KCTC 12988</strain>
    </source>
</reference>
<evidence type="ECO:0000256" key="4">
    <source>
        <dbReference type="ARBA" id="ARBA00016902"/>
    </source>
</evidence>
<keyword evidence="9 11" id="KW-0132">Cell division</keyword>
<dbReference type="GO" id="GO:0051301">
    <property type="term" value="P:cell division"/>
    <property type="evidence" value="ECO:0007669"/>
    <property type="project" value="UniProtKB-KW"/>
</dbReference>
<protein>
    <recommendedName>
        <fullName evidence="4 9">Trigger factor</fullName>
        <shortName evidence="9">TF</shortName>
        <ecNumber evidence="3 9">5.2.1.8</ecNumber>
    </recommendedName>
    <alternativeName>
        <fullName evidence="8 9">PPIase</fullName>
    </alternativeName>
</protein>
<dbReference type="GO" id="GO:0003755">
    <property type="term" value="F:peptidyl-prolyl cis-trans isomerase activity"/>
    <property type="evidence" value="ECO:0007669"/>
    <property type="project" value="UniProtKB-UniRule"/>
</dbReference>
<dbReference type="InterPro" id="IPR008880">
    <property type="entry name" value="Trigger_fac_C"/>
</dbReference>
<evidence type="ECO:0000256" key="9">
    <source>
        <dbReference type="HAMAP-Rule" id="MF_00303"/>
    </source>
</evidence>
<gene>
    <name evidence="9 13" type="primary">tig</name>
    <name evidence="13" type="ORF">GCM10007100_28450</name>
</gene>
<comment type="similarity">
    <text evidence="2 9 11">Belongs to the FKBP-type PPIase family. Tig subfamily.</text>
</comment>
<evidence type="ECO:0000256" key="6">
    <source>
        <dbReference type="ARBA" id="ARBA00023186"/>
    </source>
</evidence>
<name>A0A918WM48_9BACT</name>
<dbReference type="PROSITE" id="PS50059">
    <property type="entry name" value="FKBP_PPIASE"/>
    <property type="match status" value="1"/>
</dbReference>
<dbReference type="Pfam" id="PF05697">
    <property type="entry name" value="Trigger_N"/>
    <property type="match status" value="1"/>
</dbReference>
<keyword evidence="6 9" id="KW-0143">Chaperone</keyword>
<evidence type="ECO:0000256" key="11">
    <source>
        <dbReference type="RuleBase" id="RU003914"/>
    </source>
</evidence>
<dbReference type="InterPro" id="IPR005215">
    <property type="entry name" value="Trig_fac"/>
</dbReference>
<reference evidence="13" key="2">
    <citation type="submission" date="2020-09" db="EMBL/GenBank/DDBJ databases">
        <authorList>
            <person name="Sun Q."/>
            <person name="Kim S."/>
        </authorList>
    </citation>
    <scope>NUCLEOTIDE SEQUENCE</scope>
    <source>
        <strain evidence="13">KCTC 12988</strain>
    </source>
</reference>
<dbReference type="Gene3D" id="3.10.50.40">
    <property type="match status" value="1"/>
</dbReference>
<dbReference type="PANTHER" id="PTHR30560">
    <property type="entry name" value="TRIGGER FACTOR CHAPERONE AND PEPTIDYL-PROLYL CIS/TRANS ISOMERASE"/>
    <property type="match status" value="1"/>
</dbReference>
<proteinExistence type="inferred from homology"/>
<dbReference type="InterPro" id="IPR036611">
    <property type="entry name" value="Trigger_fac_ribosome-bd_sf"/>
</dbReference>
<comment type="caution">
    <text evidence="13">The sequence shown here is derived from an EMBL/GenBank/DDBJ whole genome shotgun (WGS) entry which is preliminary data.</text>
</comment>
<comment type="function">
    <text evidence="9">Involved in protein export. Acts as a chaperone by maintaining the newly synthesized protein in an open conformation. Functions as a peptidyl-prolyl cis-trans isomerase.</text>
</comment>
<feature type="domain" description="PPIase FKBP-type" evidence="12">
    <location>
        <begin position="163"/>
        <end position="252"/>
    </location>
</feature>
<dbReference type="EMBL" id="BMXI01000012">
    <property type="protein sequence ID" value="GHC59559.1"/>
    <property type="molecule type" value="Genomic_DNA"/>
</dbReference>
<dbReference type="GO" id="GO:0005737">
    <property type="term" value="C:cytoplasm"/>
    <property type="evidence" value="ECO:0007669"/>
    <property type="project" value="UniProtKB-SubCell"/>
</dbReference>
<dbReference type="SUPFAM" id="SSF109998">
    <property type="entry name" value="Triger factor/SurA peptide-binding domain-like"/>
    <property type="match status" value="1"/>
</dbReference>
<dbReference type="HAMAP" id="MF_00303">
    <property type="entry name" value="Trigger_factor_Tig"/>
    <property type="match status" value="1"/>
</dbReference>
<dbReference type="GO" id="GO:0051083">
    <property type="term" value="P:'de novo' cotranslational protein folding"/>
    <property type="evidence" value="ECO:0007669"/>
    <property type="project" value="TreeGrafter"/>
</dbReference>
<dbReference type="GO" id="GO:0043022">
    <property type="term" value="F:ribosome binding"/>
    <property type="evidence" value="ECO:0007669"/>
    <property type="project" value="TreeGrafter"/>
</dbReference>
<evidence type="ECO:0000256" key="7">
    <source>
        <dbReference type="ARBA" id="ARBA00023235"/>
    </source>
</evidence>
<dbReference type="InterPro" id="IPR008881">
    <property type="entry name" value="Trigger_fac_ribosome-bd_bac"/>
</dbReference>
<dbReference type="AlphaFoldDB" id="A0A918WM48"/>
<dbReference type="InterPro" id="IPR027304">
    <property type="entry name" value="Trigger_fact/SurA_dom_sf"/>
</dbReference>
<dbReference type="InterPro" id="IPR001179">
    <property type="entry name" value="PPIase_FKBP_dom"/>
</dbReference>
<dbReference type="Gene3D" id="1.10.3120.10">
    <property type="entry name" value="Trigger factor, C-terminal domain"/>
    <property type="match status" value="1"/>
</dbReference>
<dbReference type="Pfam" id="PF00254">
    <property type="entry name" value="FKBP_C"/>
    <property type="match status" value="1"/>
</dbReference>
<dbReference type="Pfam" id="PF05698">
    <property type="entry name" value="Trigger_C"/>
    <property type="match status" value="1"/>
</dbReference>
<dbReference type="Gene3D" id="3.30.70.1050">
    <property type="entry name" value="Trigger factor ribosome-binding domain"/>
    <property type="match status" value="1"/>
</dbReference>
<sequence length="448" mass="50486">MNISVQKQPQCQATLEVEIPTDVVSTERQQLLQSFVKQANIPGFRPGKAPLKIIEKRFGSSISEELDGRLMDKAFQAALKEDDSLKVIDVKWPDSLQHNADGTATLKANLILAPEFTLPTYTGLTVEVPKQEVTPELVDKEVDTLRERHSDFSDIEDRGVEDEDIVVIDYSSTCDGKAVSEVAERPVDQVEKGEDFWLKVDEESFLPGFATQLIGMKIGESREVVVSIQEDFPLETLREKDLVFQVTLKAIKEQKLPSDEELAEALMPGGSMDDIRETIESQMRFQLNRQLEEFKESKLLEQIATAVEFDLPEEYVASETQGQADRLVEDAMRQGMTQDQLQAEQEQIFATAGERARNNLKTQFLLGEIAQVEKITVPDNEVLSAITSMAKREGKPLKAYIKQMQRERRIDSLKNQMLIGKTVDFLLESANFVEVEPTENDSEPESDA</sequence>
<dbReference type="PIRSF" id="PIRSF003095">
    <property type="entry name" value="Trigger_factor"/>
    <property type="match status" value="1"/>
</dbReference>
<keyword evidence="14" id="KW-1185">Reference proteome</keyword>
<organism evidence="13 14">
    <name type="scientific">Roseibacillus persicicus</name>
    <dbReference type="NCBI Taxonomy" id="454148"/>
    <lineage>
        <taxon>Bacteria</taxon>
        <taxon>Pseudomonadati</taxon>
        <taxon>Verrucomicrobiota</taxon>
        <taxon>Verrucomicrobiia</taxon>
        <taxon>Verrucomicrobiales</taxon>
        <taxon>Verrucomicrobiaceae</taxon>
        <taxon>Roseibacillus</taxon>
    </lineage>
</organism>
<evidence type="ECO:0000313" key="14">
    <source>
        <dbReference type="Proteomes" id="UP000644507"/>
    </source>
</evidence>
<dbReference type="SUPFAM" id="SSF102735">
    <property type="entry name" value="Trigger factor ribosome-binding domain"/>
    <property type="match status" value="1"/>
</dbReference>